<feature type="region of interest" description="Disordered" evidence="1">
    <location>
        <begin position="179"/>
        <end position="229"/>
    </location>
</feature>
<feature type="compositionally biased region" description="Low complexity" evidence="1">
    <location>
        <begin position="185"/>
        <end position="225"/>
    </location>
</feature>
<dbReference type="Pfam" id="PF11662">
    <property type="entry name" value="DUF3263"/>
    <property type="match status" value="1"/>
</dbReference>
<keyword evidence="2" id="KW-0812">Transmembrane</keyword>
<feature type="transmembrane region" description="Helical" evidence="2">
    <location>
        <begin position="103"/>
        <end position="124"/>
    </location>
</feature>
<accession>X8DM31</accession>
<gene>
    <name evidence="3" type="ORF">I553_1936</name>
</gene>
<dbReference type="PATRIC" id="fig|1299334.3.peg.1428"/>
<dbReference type="InterPro" id="IPR021678">
    <property type="entry name" value="DUF3263"/>
</dbReference>
<comment type="caution">
    <text evidence="3">The sequence shown here is derived from an EMBL/GenBank/DDBJ whole genome shotgun (WGS) entry which is preliminary data.</text>
</comment>
<protein>
    <recommendedName>
        <fullName evidence="4">DUF3263 domain-containing protein</fullName>
    </recommendedName>
</protein>
<keyword evidence="2" id="KW-1133">Transmembrane helix</keyword>
<keyword evidence="2" id="KW-0472">Membrane</keyword>
<name>X8DM31_MYCXE</name>
<feature type="region of interest" description="Disordered" evidence="1">
    <location>
        <begin position="130"/>
        <end position="158"/>
    </location>
</feature>
<evidence type="ECO:0000256" key="1">
    <source>
        <dbReference type="SAM" id="MobiDB-lite"/>
    </source>
</evidence>
<evidence type="ECO:0008006" key="4">
    <source>
        <dbReference type="Google" id="ProtNLM"/>
    </source>
</evidence>
<evidence type="ECO:0000313" key="3">
    <source>
        <dbReference type="EMBL" id="EUA68748.1"/>
    </source>
</evidence>
<feature type="compositionally biased region" description="Low complexity" evidence="1">
    <location>
        <begin position="139"/>
        <end position="155"/>
    </location>
</feature>
<proteinExistence type="predicted"/>
<evidence type="ECO:0000256" key="2">
    <source>
        <dbReference type="SAM" id="Phobius"/>
    </source>
</evidence>
<dbReference type="EMBL" id="JAOB01000013">
    <property type="protein sequence ID" value="EUA68748.1"/>
    <property type="molecule type" value="Genomic_DNA"/>
</dbReference>
<feature type="region of interest" description="Disordered" evidence="1">
    <location>
        <begin position="287"/>
        <end position="352"/>
    </location>
</feature>
<dbReference type="AlphaFoldDB" id="X8DM31"/>
<sequence>MAFERQWWKYAGAKEEAIKELFSMSATRYYQVLNALIDRPEALAADPMLVKRLRRLRASRQKAALRAGSASRSPDASSVFAAFRALLATVGSMSERVPDSSGLPLRAMVMVLLFLGVIFLLVGFQAMSSAGKSDDDDSTTVPTVTTSTPAPRTSAKGAAALRSDVRVYNISGQDGVAARTADQLRAPASTSPRSATSRCPTSRPPRSISATQRVSVTPPTRSVSSCMQRWSREYQRSPTSRRASLWWSPASRVGRGEAIGSRYGQARKEPHSRCRNCIGGDRYPGRIAGSMHPKPTPATTPGTTPSVWTGSPAPPKTPPEGDRCRRRASLPICGRPTGPRWRLRSSSSTPAT</sequence>
<reference evidence="3" key="1">
    <citation type="submission" date="2014-01" db="EMBL/GenBank/DDBJ databases">
        <authorList>
            <person name="Brown-Elliot B."/>
            <person name="Wallace R."/>
            <person name="Lenaerts A."/>
            <person name="Ordway D."/>
            <person name="DeGroote M.A."/>
            <person name="Parker T."/>
            <person name="Sizemore C."/>
            <person name="Tallon L.J."/>
            <person name="Sadzewicz L.K."/>
            <person name="Sengamalay N."/>
            <person name="Fraser C.M."/>
            <person name="Hine E."/>
            <person name="Shefchek K.A."/>
            <person name="Das S.P."/>
            <person name="Tettelin H."/>
        </authorList>
    </citation>
    <scope>NUCLEOTIDE SEQUENCE [LARGE SCALE GENOMIC DNA]</scope>
    <source>
        <strain evidence="3">4042</strain>
    </source>
</reference>
<organism evidence="3">
    <name type="scientific">Mycobacterium xenopi 4042</name>
    <dbReference type="NCBI Taxonomy" id="1299334"/>
    <lineage>
        <taxon>Bacteria</taxon>
        <taxon>Bacillati</taxon>
        <taxon>Actinomycetota</taxon>
        <taxon>Actinomycetes</taxon>
        <taxon>Mycobacteriales</taxon>
        <taxon>Mycobacteriaceae</taxon>
        <taxon>Mycobacterium</taxon>
    </lineage>
</organism>